<feature type="coiled-coil region" evidence="1">
    <location>
        <begin position="415"/>
        <end position="445"/>
    </location>
</feature>
<reference evidence="4 5" key="1">
    <citation type="journal article" date="2012" name="New Phytol.">
        <title>Insight into trade-off between wood decay and parasitism from the genome of a fungal forest pathogen.</title>
        <authorList>
            <person name="Olson A."/>
            <person name="Aerts A."/>
            <person name="Asiegbu F."/>
            <person name="Belbahri L."/>
            <person name="Bouzid O."/>
            <person name="Broberg A."/>
            <person name="Canback B."/>
            <person name="Coutinho P.M."/>
            <person name="Cullen D."/>
            <person name="Dalman K."/>
            <person name="Deflorio G."/>
            <person name="van Diepen L.T."/>
            <person name="Dunand C."/>
            <person name="Duplessis S."/>
            <person name="Durling M."/>
            <person name="Gonthier P."/>
            <person name="Grimwood J."/>
            <person name="Fossdal C.G."/>
            <person name="Hansson D."/>
            <person name="Henrissat B."/>
            <person name="Hietala A."/>
            <person name="Himmelstrand K."/>
            <person name="Hoffmeister D."/>
            <person name="Hogberg N."/>
            <person name="James T.Y."/>
            <person name="Karlsson M."/>
            <person name="Kohler A."/>
            <person name="Kues U."/>
            <person name="Lee Y.H."/>
            <person name="Lin Y.C."/>
            <person name="Lind M."/>
            <person name="Lindquist E."/>
            <person name="Lombard V."/>
            <person name="Lucas S."/>
            <person name="Lunden K."/>
            <person name="Morin E."/>
            <person name="Murat C."/>
            <person name="Park J."/>
            <person name="Raffaello T."/>
            <person name="Rouze P."/>
            <person name="Salamov A."/>
            <person name="Schmutz J."/>
            <person name="Solheim H."/>
            <person name="Stahlberg J."/>
            <person name="Velez H."/>
            <person name="de Vries R.P."/>
            <person name="Wiebenga A."/>
            <person name="Woodward S."/>
            <person name="Yakovlev I."/>
            <person name="Garbelotto M."/>
            <person name="Martin F."/>
            <person name="Grigoriev I.V."/>
            <person name="Stenlid J."/>
        </authorList>
    </citation>
    <scope>NUCLEOTIDE SEQUENCE [LARGE SCALE GENOMIC DNA]</scope>
    <source>
        <strain evidence="4 5">TC 32-1</strain>
    </source>
</reference>
<name>W4K4F0_HETIT</name>
<feature type="non-terminal residue" evidence="4">
    <location>
        <position position="1093"/>
    </location>
</feature>
<feature type="coiled-coil region" evidence="1">
    <location>
        <begin position="471"/>
        <end position="615"/>
    </location>
</feature>
<feature type="region of interest" description="Disordered" evidence="2">
    <location>
        <begin position="848"/>
        <end position="876"/>
    </location>
</feature>
<dbReference type="Gene3D" id="2.30.30.190">
    <property type="entry name" value="CAP Gly-rich-like domain"/>
    <property type="match status" value="1"/>
</dbReference>
<protein>
    <recommendedName>
        <fullName evidence="3">CAP-Gly domain-containing protein</fullName>
    </recommendedName>
</protein>
<feature type="region of interest" description="Disordered" evidence="2">
    <location>
        <begin position="1"/>
        <end position="89"/>
    </location>
</feature>
<feature type="compositionally biased region" description="Polar residues" evidence="2">
    <location>
        <begin position="22"/>
        <end position="34"/>
    </location>
</feature>
<dbReference type="PANTHER" id="PTHR45615">
    <property type="entry name" value="MYOSIN HEAVY CHAIN, NON-MUSCLE"/>
    <property type="match status" value="1"/>
</dbReference>
<dbReference type="STRING" id="747525.W4K4F0"/>
<feature type="compositionally biased region" description="Polar residues" evidence="2">
    <location>
        <begin position="347"/>
        <end position="356"/>
    </location>
</feature>
<proteinExistence type="predicted"/>
<feature type="compositionally biased region" description="Polar residues" evidence="2">
    <location>
        <begin position="205"/>
        <end position="220"/>
    </location>
</feature>
<dbReference type="SUPFAM" id="SSF74924">
    <property type="entry name" value="Cap-Gly domain"/>
    <property type="match status" value="1"/>
</dbReference>
<dbReference type="InterPro" id="IPR036859">
    <property type="entry name" value="CAP-Gly_dom_sf"/>
</dbReference>
<feature type="domain" description="CAP-Gly" evidence="3">
    <location>
        <begin position="114"/>
        <end position="159"/>
    </location>
</feature>
<evidence type="ECO:0000313" key="5">
    <source>
        <dbReference type="Proteomes" id="UP000030671"/>
    </source>
</evidence>
<organism evidence="4 5">
    <name type="scientific">Heterobasidion irregulare (strain TC 32-1)</name>
    <dbReference type="NCBI Taxonomy" id="747525"/>
    <lineage>
        <taxon>Eukaryota</taxon>
        <taxon>Fungi</taxon>
        <taxon>Dikarya</taxon>
        <taxon>Basidiomycota</taxon>
        <taxon>Agaricomycotina</taxon>
        <taxon>Agaricomycetes</taxon>
        <taxon>Russulales</taxon>
        <taxon>Bondarzewiaceae</taxon>
        <taxon>Heterobasidion</taxon>
        <taxon>Heterobasidion annosum species complex</taxon>
    </lineage>
</organism>
<feature type="region of interest" description="Disordered" evidence="2">
    <location>
        <begin position="258"/>
        <end position="356"/>
    </location>
</feature>
<dbReference type="PANTHER" id="PTHR45615:SF80">
    <property type="entry name" value="GRIP DOMAIN-CONTAINING PROTEIN"/>
    <property type="match status" value="1"/>
</dbReference>
<dbReference type="Pfam" id="PF01302">
    <property type="entry name" value="CAP_GLY"/>
    <property type="match status" value="1"/>
</dbReference>
<evidence type="ECO:0000313" key="4">
    <source>
        <dbReference type="EMBL" id="ETW80713.1"/>
    </source>
</evidence>
<feature type="compositionally biased region" description="Low complexity" evidence="2">
    <location>
        <begin position="1041"/>
        <end position="1056"/>
    </location>
</feature>
<keyword evidence="5" id="KW-1185">Reference proteome</keyword>
<feature type="region of interest" description="Disordered" evidence="2">
    <location>
        <begin position="1023"/>
        <end position="1059"/>
    </location>
</feature>
<evidence type="ECO:0000256" key="2">
    <source>
        <dbReference type="SAM" id="MobiDB-lite"/>
    </source>
</evidence>
<dbReference type="KEGG" id="hir:HETIRDRAFT_434703"/>
<dbReference type="OrthoDB" id="2130750at2759"/>
<dbReference type="RefSeq" id="XP_009547429.1">
    <property type="nucleotide sequence ID" value="XM_009549134.1"/>
</dbReference>
<keyword evidence="1" id="KW-0175">Coiled coil</keyword>
<dbReference type="InterPro" id="IPR000938">
    <property type="entry name" value="CAP-Gly_domain"/>
</dbReference>
<dbReference type="HOGENOM" id="CLU_008637_0_0_1"/>
<evidence type="ECO:0000259" key="3">
    <source>
        <dbReference type="PROSITE" id="PS50245"/>
    </source>
</evidence>
<gene>
    <name evidence="4" type="ORF">HETIRDRAFT_434703</name>
</gene>
<accession>W4K4F0</accession>
<feature type="compositionally biased region" description="Low complexity" evidence="2">
    <location>
        <begin position="36"/>
        <end position="66"/>
    </location>
</feature>
<dbReference type="SMART" id="SM01052">
    <property type="entry name" value="CAP_GLY"/>
    <property type="match status" value="1"/>
</dbReference>
<dbReference type="InParanoid" id="W4K4F0"/>
<dbReference type="EMBL" id="KI925459">
    <property type="protein sequence ID" value="ETW80713.1"/>
    <property type="molecule type" value="Genomic_DNA"/>
</dbReference>
<feature type="compositionally biased region" description="Low complexity" evidence="2">
    <location>
        <begin position="170"/>
        <end position="187"/>
    </location>
</feature>
<dbReference type="AlphaFoldDB" id="W4K4F0"/>
<dbReference type="Proteomes" id="UP000030671">
    <property type="component" value="Unassembled WGS sequence"/>
</dbReference>
<dbReference type="GeneID" id="20674767"/>
<dbReference type="eggNOG" id="KOG4568">
    <property type="taxonomic scope" value="Eukaryota"/>
</dbReference>
<feature type="compositionally biased region" description="Polar residues" evidence="2">
    <location>
        <begin position="68"/>
        <end position="79"/>
    </location>
</feature>
<feature type="region of interest" description="Disordered" evidence="2">
    <location>
        <begin position="167"/>
        <end position="243"/>
    </location>
</feature>
<dbReference type="PROSITE" id="PS50245">
    <property type="entry name" value="CAP_GLY_2"/>
    <property type="match status" value="1"/>
</dbReference>
<evidence type="ECO:0000256" key="1">
    <source>
        <dbReference type="SAM" id="Coils"/>
    </source>
</evidence>
<dbReference type="Gene3D" id="1.10.287.1490">
    <property type="match status" value="1"/>
</dbReference>
<sequence length="1093" mass="118339">MNAAFADAVKANDPAAHRPIQPHNTGPASYSHLPQSGRRSVVGRPPSVASSSSAAASIPFRAIPPRSKTPTTRPASRQSAAFDKGPARVDRSFDVGDNVRIESLGFEGTLRFIGEIDGKSGQWAGVELGGGFAGKGKNDGSVNNKHYFVCPPKCGVFVALAKLSPPTVGPGSISRPSSVASSRSGRVTPSVSGRITPSYGLKNNGRVTPSMSTSRVTSAVTPAARTPTPKARTSPNGYEAVTPGSRASRYVGVTAKQLTSRAPGGPPIPPSPTRFAGRASPPSLIHAGKTPRAAQGTRPMGLGIGSPAGTPTKGRTSLMTPRGRIPSAIAMPPPPSPGGSSTRSQSVSLNDYPQSSPIPNAFTSNDLEMNGRAIQDQVAQLLSGRASHVAMRTPPPHSPPASHVAFPLADSAESLRPLQLKLEALQAENDQLKALAEARKNGELESVQRAQSLQEDRDRTVARTAELEMSVKTAERALSERTAQIEGLERAVAHAAADVEKAKSDGEARLRDLQSRLDDKESLMKDLKGAIEAKEAGESETNAALKAKNAEIALLEARVQKAYAELEEERRELGGQVDELRQAGQETIALYEERMSAAETKRYELEDAIAALQEQSRAQTQPPSPSVARFSSSAAQIENETLRDQVVHLQSKLAALEDTLEDARATADKEEAMVHDRMKRFREKEEGLRAQVAEGEKELERVLKSEEGARARIEEIEEAFREATVALENARAEIEVLRAEIANLEGLAADPSSPDASDRIAEVAQRAAADRTRAAEEIAQLKATVEQLRLSKAEAQPNGDTSDLEEIAERLFIEKDQLEDQQTKLQETIAELRERLEQQASEIESLRKRAQRDLPVQDILPDARPAPPPSPSRYETSALREEIAGLKHIVEELRRESAAASQRNKLLESENKLLISETDQLRDEMKALENSVEQSLLREEQALEEGSPTISDDVASLRRALKELKAKHETDIDQLRKKQADAELKSARTIHDLNKEVSELESLIESKIYREDELEQEVDRLKDKLSRSHKKSSTRLSDILSHTTDSETVVSDDTPVGPHGSDVCEICEQPGHDIFTCDVLKGNAPAPSRPQSS</sequence>